<dbReference type="InterPro" id="IPR013321">
    <property type="entry name" value="Arc_rbn_hlx_hlx"/>
</dbReference>
<evidence type="ECO:0000259" key="1">
    <source>
        <dbReference type="Pfam" id="PF01402"/>
    </source>
</evidence>
<evidence type="ECO:0000313" key="3">
    <source>
        <dbReference type="Proteomes" id="UP000197097"/>
    </source>
</evidence>
<dbReference type="AlphaFoldDB" id="A0A246K4S5"/>
<dbReference type="InterPro" id="IPR002145">
    <property type="entry name" value="CopG"/>
</dbReference>
<dbReference type="OrthoDB" id="9806368at2"/>
<gene>
    <name evidence="2" type="ORF">CDQ91_00760</name>
</gene>
<dbReference type="Gene3D" id="1.10.1220.10">
    <property type="entry name" value="Met repressor-like"/>
    <property type="match status" value="1"/>
</dbReference>
<comment type="caution">
    <text evidence="2">The sequence shown here is derived from an EMBL/GenBank/DDBJ whole genome shotgun (WGS) entry which is preliminary data.</text>
</comment>
<dbReference type="RefSeq" id="WP_088470799.1">
    <property type="nucleotide sequence ID" value="NZ_NISJ01000001.1"/>
</dbReference>
<dbReference type="EMBL" id="NISJ01000001">
    <property type="protein sequence ID" value="OWR00992.1"/>
    <property type="molecule type" value="Genomic_DNA"/>
</dbReference>
<proteinExistence type="predicted"/>
<dbReference type="Proteomes" id="UP000197097">
    <property type="component" value="Unassembled WGS sequence"/>
</dbReference>
<sequence>MTRILADLPDEDIKWLDQLAAEQGKSRAAVLREAVAAYRPQSPLDWIEAGFGAWKDRDDIGDAVEWQRRERAGSTRPWDPDYPEVRAEFPDLFDDEDDREHEIHKAWMAKHGMKLGDGYPGIEKALQLFADADEKAKRKKRDKK</sequence>
<name>A0A246K4S5_9SPHN</name>
<accession>A0A246K4S5</accession>
<evidence type="ECO:0000313" key="2">
    <source>
        <dbReference type="EMBL" id="OWR00992.1"/>
    </source>
</evidence>
<dbReference type="Pfam" id="PF01402">
    <property type="entry name" value="RHH_1"/>
    <property type="match status" value="1"/>
</dbReference>
<keyword evidence="3" id="KW-1185">Reference proteome</keyword>
<protein>
    <submittedName>
        <fullName evidence="2">CopG family transcriptional regulator</fullName>
    </submittedName>
</protein>
<dbReference type="GO" id="GO:0006355">
    <property type="term" value="P:regulation of DNA-templated transcription"/>
    <property type="evidence" value="ECO:0007669"/>
    <property type="project" value="InterPro"/>
</dbReference>
<feature type="domain" description="Ribbon-helix-helix protein CopG" evidence="1">
    <location>
        <begin position="7"/>
        <end position="38"/>
    </location>
</feature>
<reference evidence="2 3" key="1">
    <citation type="journal article" date="2002" name="Int. J. Syst. Evol. Microbiol.">
        <title>Sphingopyxis witflariensis sp. nov., isolated from activated sludge.</title>
        <authorList>
            <person name="Kampfer P."/>
            <person name="Witzenberger R."/>
            <person name="Denner E.B."/>
            <person name="Busse H.J."/>
            <person name="Neef A."/>
        </authorList>
    </citation>
    <scope>NUCLEOTIDE SEQUENCE [LARGE SCALE GENOMIC DNA]</scope>
    <source>
        <strain evidence="2 3">DSM 14551</strain>
    </source>
</reference>
<organism evidence="2 3">
    <name type="scientific">Sphingopyxis witflariensis</name>
    <dbReference type="NCBI Taxonomy" id="173675"/>
    <lineage>
        <taxon>Bacteria</taxon>
        <taxon>Pseudomonadati</taxon>
        <taxon>Pseudomonadota</taxon>
        <taxon>Alphaproteobacteria</taxon>
        <taxon>Sphingomonadales</taxon>
        <taxon>Sphingomonadaceae</taxon>
        <taxon>Sphingopyxis</taxon>
    </lineage>
</organism>